<keyword evidence="4 9" id="KW-0547">Nucleotide-binding</keyword>
<dbReference type="Gene3D" id="3.40.50.620">
    <property type="entry name" value="HUPs"/>
    <property type="match status" value="2"/>
</dbReference>
<dbReference type="KEGG" id="rmar:GBA65_20890"/>
<dbReference type="FunFam" id="1.10.730.10:FF:000002">
    <property type="entry name" value="Leucine--tRNA ligase"/>
    <property type="match status" value="1"/>
</dbReference>
<feature type="domain" description="Aminoacyl-tRNA synthetase class Ia" evidence="10">
    <location>
        <begin position="18"/>
        <end position="210"/>
    </location>
</feature>
<evidence type="ECO:0000256" key="9">
    <source>
        <dbReference type="HAMAP-Rule" id="MF_00049"/>
    </source>
</evidence>
<evidence type="ECO:0000256" key="6">
    <source>
        <dbReference type="ARBA" id="ARBA00022917"/>
    </source>
</evidence>
<dbReference type="SUPFAM" id="SSF52374">
    <property type="entry name" value="Nucleotidylyl transferase"/>
    <property type="match status" value="1"/>
</dbReference>
<dbReference type="InterPro" id="IPR014729">
    <property type="entry name" value="Rossmann-like_a/b/a_fold"/>
</dbReference>
<keyword evidence="14" id="KW-1185">Reference proteome</keyword>
<gene>
    <name evidence="9" type="primary">leuS</name>
    <name evidence="13" type="ORF">GBA65_20890</name>
</gene>
<dbReference type="HAMAP" id="MF_00049_B">
    <property type="entry name" value="Leu_tRNA_synth_B"/>
    <property type="match status" value="1"/>
</dbReference>
<feature type="domain" description="Aminoacyl-tRNA synthetase class Ia" evidence="10">
    <location>
        <begin position="421"/>
        <end position="611"/>
    </location>
</feature>
<dbReference type="EC" id="6.1.1.4" evidence="9"/>
<dbReference type="EMBL" id="CP045121">
    <property type="protein sequence ID" value="QIN80558.1"/>
    <property type="molecule type" value="Genomic_DNA"/>
</dbReference>
<evidence type="ECO:0000256" key="3">
    <source>
        <dbReference type="ARBA" id="ARBA00022598"/>
    </source>
</evidence>
<dbReference type="Gene3D" id="3.90.740.10">
    <property type="entry name" value="Valyl/Leucyl/Isoleucyl-tRNA synthetase, editing domain"/>
    <property type="match status" value="1"/>
</dbReference>
<dbReference type="NCBIfam" id="TIGR00396">
    <property type="entry name" value="leuS_bact"/>
    <property type="match status" value="1"/>
</dbReference>
<dbReference type="Gene3D" id="3.10.20.590">
    <property type="match status" value="1"/>
</dbReference>
<dbReference type="InterPro" id="IPR025709">
    <property type="entry name" value="Leu_tRNA-synth_edit"/>
</dbReference>
<dbReference type="Pfam" id="PF00133">
    <property type="entry name" value="tRNA-synt_1"/>
    <property type="match status" value="2"/>
</dbReference>
<evidence type="ECO:0000259" key="12">
    <source>
        <dbReference type="Pfam" id="PF13603"/>
    </source>
</evidence>
<dbReference type="GO" id="GO:0005524">
    <property type="term" value="F:ATP binding"/>
    <property type="evidence" value="ECO:0007669"/>
    <property type="project" value="UniProtKB-UniRule"/>
</dbReference>
<comment type="subcellular location">
    <subcellularLocation>
        <location evidence="9">Cytoplasm</location>
    </subcellularLocation>
</comment>
<evidence type="ECO:0000313" key="14">
    <source>
        <dbReference type="Proteomes" id="UP000502706"/>
    </source>
</evidence>
<dbReference type="PANTHER" id="PTHR43740:SF2">
    <property type="entry name" value="LEUCINE--TRNA LIGASE, MITOCHONDRIAL"/>
    <property type="match status" value="1"/>
</dbReference>
<feature type="short sequence motif" description="'KMSKS' region" evidence="9">
    <location>
        <begin position="583"/>
        <end position="587"/>
    </location>
</feature>
<feature type="binding site" evidence="9">
    <location>
        <position position="586"/>
    </location>
    <ligand>
        <name>ATP</name>
        <dbReference type="ChEBI" id="CHEBI:30616"/>
    </ligand>
</feature>
<evidence type="ECO:0000313" key="13">
    <source>
        <dbReference type="EMBL" id="QIN80558.1"/>
    </source>
</evidence>
<dbReference type="GO" id="GO:0002161">
    <property type="term" value="F:aminoacyl-tRNA deacylase activity"/>
    <property type="evidence" value="ECO:0007669"/>
    <property type="project" value="InterPro"/>
</dbReference>
<evidence type="ECO:0000256" key="8">
    <source>
        <dbReference type="ARBA" id="ARBA00047469"/>
    </source>
</evidence>
<dbReference type="CDD" id="cd07958">
    <property type="entry name" value="Anticodon_Ia_Leu_BEm"/>
    <property type="match status" value="1"/>
</dbReference>
<feature type="domain" description="Methionyl/Valyl/Leucyl/Isoleucyl-tRNA synthetase anticodon-binding" evidence="11">
    <location>
        <begin position="658"/>
        <end position="770"/>
    </location>
</feature>
<evidence type="ECO:0000256" key="7">
    <source>
        <dbReference type="ARBA" id="ARBA00023146"/>
    </source>
</evidence>
<dbReference type="Gene3D" id="1.10.730.10">
    <property type="entry name" value="Isoleucyl-tRNA Synthetase, Domain 1"/>
    <property type="match status" value="1"/>
</dbReference>
<dbReference type="InterPro" id="IPR009080">
    <property type="entry name" value="tRNAsynth_Ia_anticodon-bd"/>
</dbReference>
<feature type="domain" description="Leucyl-tRNA synthetase editing" evidence="12">
    <location>
        <begin position="226"/>
        <end position="407"/>
    </location>
</feature>
<evidence type="ECO:0000256" key="5">
    <source>
        <dbReference type="ARBA" id="ARBA00022840"/>
    </source>
</evidence>
<protein>
    <recommendedName>
        <fullName evidence="9">Leucine--tRNA ligase</fullName>
        <ecNumber evidence="9">6.1.1.4</ecNumber>
    </recommendedName>
    <alternativeName>
        <fullName evidence="9">Leucyl-tRNA synthetase</fullName>
        <shortName evidence="9">LeuRS</shortName>
    </alternativeName>
</protein>
<dbReference type="FunFam" id="3.40.50.620:FF:000056">
    <property type="entry name" value="Leucine--tRNA ligase"/>
    <property type="match status" value="1"/>
</dbReference>
<dbReference type="InterPro" id="IPR009008">
    <property type="entry name" value="Val/Leu/Ile-tRNA-synth_edit"/>
</dbReference>
<dbReference type="RefSeq" id="WP_166398227.1">
    <property type="nucleotide sequence ID" value="NZ_CP045121.1"/>
</dbReference>
<dbReference type="PRINTS" id="PR00985">
    <property type="entry name" value="TRNASYNTHLEU"/>
</dbReference>
<sequence length="812" mass="92020">MSETTSKTYDPTAVEHRWQERWAESALYKTDEDPSKPKHYALTMLPYPSGDLHVGHWYAMTPSDSRARFMRMRGYRVLFPIGFDAFGLPAENAAIRRGIHPRKWTYSNIENMRGQLKQMGAMFDLDTEVVTCDPEYYRWNQWFFLKFMEKGLAYRKEAPVDWCPKDNTTLAREQVVGPDRRCERCGTPVVKKNLAQWLFKITDYAEELLDFSGVEWPERVKTLQTNWIGRSEGAEIAFDVPGYGPIEVFTTRPDTLFGATFFVVAPEHPAVEKITTLEREADVRAYVESAGRMTEIDRTDVTREKTGVFTGAYATNPANGEAIPVYAADYVLLGYGTGAIMAVPAHDERDFEFAKKYGIEIRTVIAPPDWDGEPLAEAYPGEGLMVNSDGFDGMPNTEGKKAVTDDLEAKGVGRAAVTYRLRDWLISRQRYWGTPIPVIYCPEHGAVPVPEEDLPVRLPEDAEFMPTGESPLKLDPEFYNTECPVCGGPATRETDTMDTFMDSSWYQYRYLSPHYDEGPFDPEEGEKWLPVDQYTGGIEHAVMHLLYTRFFTKVMRDLGLVSFDEPMTRLFNQGIILGEDAEKMSKSRGNVVNPQEFVDRYGSDALRCFLMFIGPWDQGGPWDSRGIEGIARFLRRAHSLVAGGDASGGEADPKELPRRTARLVKKVTEDLEAFRFNTALASLMEHTNYLLAVKKEAGEEEWRDALRAFVLLLAPLAPHHAEEMWALMGLPYSVHVQEWPGYDEGLVRAEEITLVVQVNGKLRDRIDAPVDISAEDAKELAMKSEKVRSHVEGREIRKSIYVPGRLVNFVVG</sequence>
<evidence type="ECO:0000256" key="4">
    <source>
        <dbReference type="ARBA" id="ARBA00022741"/>
    </source>
</evidence>
<keyword evidence="2 9" id="KW-0963">Cytoplasm</keyword>
<evidence type="ECO:0000259" key="11">
    <source>
        <dbReference type="Pfam" id="PF08264"/>
    </source>
</evidence>
<dbReference type="Pfam" id="PF13603">
    <property type="entry name" value="tRNA-synt_1_2"/>
    <property type="match status" value="1"/>
</dbReference>
<dbReference type="GO" id="GO:0006429">
    <property type="term" value="P:leucyl-tRNA aminoacylation"/>
    <property type="evidence" value="ECO:0007669"/>
    <property type="project" value="UniProtKB-UniRule"/>
</dbReference>
<keyword evidence="3 9" id="KW-0436">Ligase</keyword>
<comment type="similarity">
    <text evidence="1 9">Belongs to the class-I aminoacyl-tRNA synthetase family.</text>
</comment>
<proteinExistence type="inferred from homology"/>
<dbReference type="FunFam" id="3.10.20.590:FF:000001">
    <property type="entry name" value="Leucine--tRNA ligase"/>
    <property type="match status" value="1"/>
</dbReference>
<keyword evidence="7 9" id="KW-0030">Aminoacyl-tRNA synthetase</keyword>
<dbReference type="GO" id="GO:0005829">
    <property type="term" value="C:cytosol"/>
    <property type="evidence" value="ECO:0007669"/>
    <property type="project" value="TreeGrafter"/>
</dbReference>
<dbReference type="InterPro" id="IPR013155">
    <property type="entry name" value="M/V/L/I-tRNA-synth_anticd-bd"/>
</dbReference>
<keyword evidence="5 9" id="KW-0067">ATP-binding</keyword>
<dbReference type="SUPFAM" id="SSF47323">
    <property type="entry name" value="Anticodon-binding domain of a subclass of class I aminoacyl-tRNA synthetases"/>
    <property type="match status" value="1"/>
</dbReference>
<dbReference type="Proteomes" id="UP000502706">
    <property type="component" value="Chromosome"/>
</dbReference>
<dbReference type="InterPro" id="IPR002302">
    <property type="entry name" value="Leu-tRNA-ligase"/>
</dbReference>
<dbReference type="AlphaFoldDB" id="A0A6G8Q273"/>
<reference evidence="13 14" key="1">
    <citation type="submission" date="2019-10" db="EMBL/GenBank/DDBJ databases">
        <title>Rubrobacter sp nov SCSIO 52915 isolated from a deep-sea sediment in the South China Sea.</title>
        <authorList>
            <person name="Chen R.W."/>
        </authorList>
    </citation>
    <scope>NUCLEOTIDE SEQUENCE [LARGE SCALE GENOMIC DNA]</scope>
    <source>
        <strain evidence="13 14">SCSIO 52915</strain>
    </source>
</reference>
<evidence type="ECO:0000256" key="2">
    <source>
        <dbReference type="ARBA" id="ARBA00022490"/>
    </source>
</evidence>
<dbReference type="FunFam" id="3.40.50.620:FF:000003">
    <property type="entry name" value="Leucine--tRNA ligase"/>
    <property type="match status" value="1"/>
</dbReference>
<keyword evidence="6 9" id="KW-0648">Protein biosynthesis</keyword>
<dbReference type="GO" id="GO:0004823">
    <property type="term" value="F:leucine-tRNA ligase activity"/>
    <property type="evidence" value="ECO:0007669"/>
    <property type="project" value="UniProtKB-UniRule"/>
</dbReference>
<dbReference type="SUPFAM" id="SSF50677">
    <property type="entry name" value="ValRS/IleRS/LeuRS editing domain"/>
    <property type="match status" value="1"/>
</dbReference>
<dbReference type="PANTHER" id="PTHR43740">
    <property type="entry name" value="LEUCYL-TRNA SYNTHETASE"/>
    <property type="match status" value="1"/>
</dbReference>
<accession>A0A6G8Q273</accession>
<dbReference type="Pfam" id="PF08264">
    <property type="entry name" value="Anticodon_1"/>
    <property type="match status" value="1"/>
</dbReference>
<organism evidence="13 14">
    <name type="scientific">Rubrobacter marinus</name>
    <dbReference type="NCBI Taxonomy" id="2653852"/>
    <lineage>
        <taxon>Bacteria</taxon>
        <taxon>Bacillati</taxon>
        <taxon>Actinomycetota</taxon>
        <taxon>Rubrobacteria</taxon>
        <taxon>Rubrobacterales</taxon>
        <taxon>Rubrobacteraceae</taxon>
        <taxon>Rubrobacter</taxon>
    </lineage>
</organism>
<dbReference type="InterPro" id="IPR002300">
    <property type="entry name" value="aa-tRNA-synth_Ia"/>
</dbReference>
<evidence type="ECO:0000256" key="1">
    <source>
        <dbReference type="ARBA" id="ARBA00005594"/>
    </source>
</evidence>
<name>A0A6G8Q273_9ACTN</name>
<evidence type="ECO:0000259" key="10">
    <source>
        <dbReference type="Pfam" id="PF00133"/>
    </source>
</evidence>
<feature type="short sequence motif" description="'HIGH' region" evidence="9">
    <location>
        <begin position="46"/>
        <end position="56"/>
    </location>
</feature>
<comment type="catalytic activity">
    <reaction evidence="8 9">
        <text>tRNA(Leu) + L-leucine + ATP = L-leucyl-tRNA(Leu) + AMP + diphosphate</text>
        <dbReference type="Rhea" id="RHEA:11688"/>
        <dbReference type="Rhea" id="RHEA-COMP:9613"/>
        <dbReference type="Rhea" id="RHEA-COMP:9622"/>
        <dbReference type="ChEBI" id="CHEBI:30616"/>
        <dbReference type="ChEBI" id="CHEBI:33019"/>
        <dbReference type="ChEBI" id="CHEBI:57427"/>
        <dbReference type="ChEBI" id="CHEBI:78442"/>
        <dbReference type="ChEBI" id="CHEBI:78494"/>
        <dbReference type="ChEBI" id="CHEBI:456215"/>
        <dbReference type="EC" id="6.1.1.4"/>
    </reaction>
</comment>
<dbReference type="CDD" id="cd00812">
    <property type="entry name" value="LeuRS_core"/>
    <property type="match status" value="1"/>
</dbReference>